<dbReference type="Gene3D" id="2.40.170.20">
    <property type="entry name" value="TonB-dependent receptor, beta-barrel domain"/>
    <property type="match status" value="1"/>
</dbReference>
<dbReference type="PANTHER" id="PTHR47234:SF3">
    <property type="entry name" value="SECRETIN_TONB SHORT N-TERMINAL DOMAIN-CONTAINING PROTEIN"/>
    <property type="match status" value="1"/>
</dbReference>
<keyword evidence="14" id="KW-1185">Reference proteome</keyword>
<keyword evidence="2 8" id="KW-0813">Transport</keyword>
<sequence length="924" mass="98494">MSRSHFRTHVSSLALVGMAGLLVGLPAAASAQTLPANATDEATTDQEITVTGSRIIRDGTEAPSPLTVVGADLLDKRGAQNVAEVLNELPAFRGSTTPSSTSNLTKNVGANFANLRSLGVNRTLTLVDGVRFVPSSDLGQIDLNFIPTLMVERAEVVTGGASAVYGTDAVAGVVNLILRRRVQGIQLRGDFGMTEQGDGKEYRGALLAGTEFADGRGYVTVAADLYRSDGADDSYSRDWGRKEYGLITNAAGVFPTRFIAPNVHHSTMAPGGLITSGPLRGITFNDDGTPRPFVYGQLAGAQNMIGGEGAGQRLYLGDGLLPKLDRVATYLRTGYELSDSVEVFQDFSYARTKGTATTPHYFNFGNLTIQRDNAFLPASVAAQMDAAGVTSFGFGRFWTDVGTPVPVSTNSTWRSVTGARGSLSQDWKWDVSAEYGENKYHQQILGSFMAARAAEMIDAVQGPGGTIVCRSALTNPSTSCRPFNPFGVNRNAPDVSNYFRADQDLRQKQTEFAASAGISGKLFDIGAGRWGIALGAEYRRSTLKAVADPLSNAAVFTFGNARNVNGKINVKEAFIELDAPLIADVTMIKALTVNGAYRYADYSTSGGISSWKLGATWDVIDAVRLRATRSRDVRAPNIPELFTPSRSTQSITILDPARNNVPSLVFPFVAGNAALKPEKADTLSFGAVVKPFQGFSASVDYYDIKISGAISTIPIQDIVNLCFGGRTDLCNQITRDAAGFITQIISAGINVASQRTKGIDIEVSYRAALGQGSLDARLFANHTIKNTVTNGALVTRLAGQNDGSPQNGTGGIPSWAVTGILSYEIDRISTSLQGRFISAGTVNNAFVEGRDIDDNSLPSALYVSLNAQYKLGPASDPGKYKVFATVDNLFDKDPAIAPQSVLSVNPVFYDILGRRYRVGVAVNF</sequence>
<keyword evidence="13" id="KW-0675">Receptor</keyword>
<keyword evidence="5 9" id="KW-0798">TonB box</keyword>
<feature type="signal peptide" evidence="10">
    <location>
        <begin position="1"/>
        <end position="38"/>
    </location>
</feature>
<evidence type="ECO:0000256" key="5">
    <source>
        <dbReference type="ARBA" id="ARBA00023077"/>
    </source>
</evidence>
<keyword evidence="3 8" id="KW-1134">Transmembrane beta strand</keyword>
<dbReference type="InterPro" id="IPR036942">
    <property type="entry name" value="Beta-barrel_TonB_sf"/>
</dbReference>
<organism evidence="13 14">
    <name type="scientific">Rhizorhabdus histidinilytica</name>
    <dbReference type="NCBI Taxonomy" id="439228"/>
    <lineage>
        <taxon>Bacteria</taxon>
        <taxon>Pseudomonadati</taxon>
        <taxon>Pseudomonadota</taxon>
        <taxon>Alphaproteobacteria</taxon>
        <taxon>Sphingomonadales</taxon>
        <taxon>Sphingomonadaceae</taxon>
        <taxon>Rhizorhabdus</taxon>
    </lineage>
</organism>
<dbReference type="RefSeq" id="WP_079646989.1">
    <property type="nucleotide sequence ID" value="NZ_WMBU01000013.1"/>
</dbReference>
<dbReference type="Pfam" id="PF07715">
    <property type="entry name" value="Plug"/>
    <property type="match status" value="1"/>
</dbReference>
<evidence type="ECO:0000256" key="7">
    <source>
        <dbReference type="ARBA" id="ARBA00023237"/>
    </source>
</evidence>
<comment type="similarity">
    <text evidence="8 9">Belongs to the TonB-dependent receptor family.</text>
</comment>
<dbReference type="PROSITE" id="PS52016">
    <property type="entry name" value="TONB_DEPENDENT_REC_3"/>
    <property type="match status" value="1"/>
</dbReference>
<dbReference type="InterPro" id="IPR037066">
    <property type="entry name" value="Plug_dom_sf"/>
</dbReference>
<evidence type="ECO:0000256" key="9">
    <source>
        <dbReference type="RuleBase" id="RU003357"/>
    </source>
</evidence>
<keyword evidence="6 8" id="KW-0472">Membrane</keyword>
<comment type="subcellular location">
    <subcellularLocation>
        <location evidence="1 8">Cell outer membrane</location>
        <topology evidence="1 8">Multi-pass membrane protein</topology>
    </subcellularLocation>
</comment>
<evidence type="ECO:0000256" key="10">
    <source>
        <dbReference type="SAM" id="SignalP"/>
    </source>
</evidence>
<keyword evidence="4 8" id="KW-0812">Transmembrane</keyword>
<evidence type="ECO:0000256" key="8">
    <source>
        <dbReference type="PROSITE-ProRule" id="PRU01360"/>
    </source>
</evidence>
<name>A0A1T5ATW2_9SPHN</name>
<evidence type="ECO:0000256" key="4">
    <source>
        <dbReference type="ARBA" id="ARBA00022692"/>
    </source>
</evidence>
<evidence type="ECO:0000259" key="12">
    <source>
        <dbReference type="Pfam" id="PF07715"/>
    </source>
</evidence>
<keyword evidence="10" id="KW-0732">Signal</keyword>
<dbReference type="InterPro" id="IPR012910">
    <property type="entry name" value="Plug_dom"/>
</dbReference>
<feature type="chain" id="PRO_5012730285" evidence="10">
    <location>
        <begin position="39"/>
        <end position="924"/>
    </location>
</feature>
<evidence type="ECO:0000313" key="14">
    <source>
        <dbReference type="Proteomes" id="UP000189818"/>
    </source>
</evidence>
<evidence type="ECO:0000313" key="13">
    <source>
        <dbReference type="EMBL" id="SKB38462.1"/>
    </source>
</evidence>
<accession>A0A1T5ATW2</accession>
<feature type="domain" description="TonB-dependent receptor plug" evidence="12">
    <location>
        <begin position="61"/>
        <end position="173"/>
    </location>
</feature>
<dbReference type="PANTHER" id="PTHR47234">
    <property type="match status" value="1"/>
</dbReference>
<dbReference type="Pfam" id="PF00593">
    <property type="entry name" value="TonB_dep_Rec_b-barrel"/>
    <property type="match status" value="1"/>
</dbReference>
<feature type="domain" description="TonB-dependent receptor-like beta-barrel" evidence="11">
    <location>
        <begin position="451"/>
        <end position="889"/>
    </location>
</feature>
<dbReference type="AlphaFoldDB" id="A0A1T5ATW2"/>
<dbReference type="SUPFAM" id="SSF56935">
    <property type="entry name" value="Porins"/>
    <property type="match status" value="1"/>
</dbReference>
<dbReference type="OrthoDB" id="7051241at2"/>
<dbReference type="Gene3D" id="2.170.130.10">
    <property type="entry name" value="TonB-dependent receptor, plug domain"/>
    <property type="match status" value="1"/>
</dbReference>
<dbReference type="STRING" id="439228.SAMN06295920_102227"/>
<protein>
    <submittedName>
        <fullName evidence="13">TonB-dependent Receptor Plug Domain</fullName>
    </submittedName>
</protein>
<dbReference type="GO" id="GO:0009279">
    <property type="term" value="C:cell outer membrane"/>
    <property type="evidence" value="ECO:0007669"/>
    <property type="project" value="UniProtKB-SubCell"/>
</dbReference>
<evidence type="ECO:0000256" key="2">
    <source>
        <dbReference type="ARBA" id="ARBA00022448"/>
    </source>
</evidence>
<dbReference type="EMBL" id="FUYM01000002">
    <property type="protein sequence ID" value="SKB38462.1"/>
    <property type="molecule type" value="Genomic_DNA"/>
</dbReference>
<gene>
    <name evidence="13" type="ORF">SAMN06295920_102227</name>
</gene>
<dbReference type="InterPro" id="IPR039426">
    <property type="entry name" value="TonB-dep_rcpt-like"/>
</dbReference>
<evidence type="ECO:0000256" key="6">
    <source>
        <dbReference type="ARBA" id="ARBA00023136"/>
    </source>
</evidence>
<dbReference type="InterPro" id="IPR000531">
    <property type="entry name" value="Beta-barrel_TonB"/>
</dbReference>
<evidence type="ECO:0000256" key="3">
    <source>
        <dbReference type="ARBA" id="ARBA00022452"/>
    </source>
</evidence>
<evidence type="ECO:0000259" key="11">
    <source>
        <dbReference type="Pfam" id="PF00593"/>
    </source>
</evidence>
<dbReference type="Proteomes" id="UP000189818">
    <property type="component" value="Unassembled WGS sequence"/>
</dbReference>
<proteinExistence type="inferred from homology"/>
<evidence type="ECO:0000256" key="1">
    <source>
        <dbReference type="ARBA" id="ARBA00004571"/>
    </source>
</evidence>
<keyword evidence="7 8" id="KW-0998">Cell outer membrane</keyword>
<reference evidence="14" key="1">
    <citation type="submission" date="2017-02" db="EMBL/GenBank/DDBJ databases">
        <authorList>
            <person name="Varghese N."/>
            <person name="Submissions S."/>
        </authorList>
    </citation>
    <scope>NUCLEOTIDE SEQUENCE [LARGE SCALE GENOMIC DNA]</scope>
    <source>
        <strain evidence="14">UM2</strain>
    </source>
</reference>